<reference evidence="2 3" key="1">
    <citation type="journal article" date="2022" name="Nat. Genet.">
        <title>Improved pea reference genome and pan-genome highlight genomic features and evolutionary characteristics.</title>
        <authorList>
            <person name="Yang T."/>
            <person name="Liu R."/>
            <person name="Luo Y."/>
            <person name="Hu S."/>
            <person name="Wang D."/>
            <person name="Wang C."/>
            <person name="Pandey M.K."/>
            <person name="Ge S."/>
            <person name="Xu Q."/>
            <person name="Li N."/>
            <person name="Li G."/>
            <person name="Huang Y."/>
            <person name="Saxena R.K."/>
            <person name="Ji Y."/>
            <person name="Li M."/>
            <person name="Yan X."/>
            <person name="He Y."/>
            <person name="Liu Y."/>
            <person name="Wang X."/>
            <person name="Xiang C."/>
            <person name="Varshney R.K."/>
            <person name="Ding H."/>
            <person name="Gao S."/>
            <person name="Zong X."/>
        </authorList>
    </citation>
    <scope>NUCLEOTIDE SEQUENCE [LARGE SCALE GENOMIC DNA]</scope>
    <source>
        <strain evidence="2 3">cv. Zhongwan 6</strain>
    </source>
</reference>
<dbReference type="Proteomes" id="UP001058974">
    <property type="component" value="Chromosome 1"/>
</dbReference>
<proteinExistence type="predicted"/>
<gene>
    <name evidence="2" type="ORF">KIW84_012845</name>
</gene>
<dbReference type="EMBL" id="JAMSHJ010000001">
    <property type="protein sequence ID" value="KAI5444369.1"/>
    <property type="molecule type" value="Genomic_DNA"/>
</dbReference>
<organism evidence="2 3">
    <name type="scientific">Pisum sativum</name>
    <name type="common">Garden pea</name>
    <name type="synonym">Lathyrus oleraceus</name>
    <dbReference type="NCBI Taxonomy" id="3888"/>
    <lineage>
        <taxon>Eukaryota</taxon>
        <taxon>Viridiplantae</taxon>
        <taxon>Streptophyta</taxon>
        <taxon>Embryophyta</taxon>
        <taxon>Tracheophyta</taxon>
        <taxon>Spermatophyta</taxon>
        <taxon>Magnoliopsida</taxon>
        <taxon>eudicotyledons</taxon>
        <taxon>Gunneridae</taxon>
        <taxon>Pentapetalae</taxon>
        <taxon>rosids</taxon>
        <taxon>fabids</taxon>
        <taxon>Fabales</taxon>
        <taxon>Fabaceae</taxon>
        <taxon>Papilionoideae</taxon>
        <taxon>50 kb inversion clade</taxon>
        <taxon>NPAAA clade</taxon>
        <taxon>Hologalegina</taxon>
        <taxon>IRL clade</taxon>
        <taxon>Fabeae</taxon>
        <taxon>Lathyrus</taxon>
    </lineage>
</organism>
<feature type="compositionally biased region" description="Basic and acidic residues" evidence="1">
    <location>
        <begin position="82"/>
        <end position="94"/>
    </location>
</feature>
<comment type="caution">
    <text evidence="2">The sequence shown here is derived from an EMBL/GenBank/DDBJ whole genome shotgun (WGS) entry which is preliminary data.</text>
</comment>
<dbReference type="Gramene" id="Psat01G0284500-T1">
    <property type="protein sequence ID" value="KAI5444369.1"/>
    <property type="gene ID" value="KIW84_012845"/>
</dbReference>
<keyword evidence="3" id="KW-1185">Reference proteome</keyword>
<evidence type="ECO:0000313" key="2">
    <source>
        <dbReference type="EMBL" id="KAI5444369.1"/>
    </source>
</evidence>
<accession>A0A9D5BIS6</accession>
<feature type="region of interest" description="Disordered" evidence="1">
    <location>
        <begin position="57"/>
        <end position="97"/>
    </location>
</feature>
<evidence type="ECO:0000256" key="1">
    <source>
        <dbReference type="SAM" id="MobiDB-lite"/>
    </source>
</evidence>
<sequence>MSRTNAIDETVEKQAPVRSFGTLLAKGENNTWLASWNSDHSAKNDRTQAAPLSIYKYSNSSDETCPPRRPDLSHSWRNPGARAERNKEDNEIPAKWKSYKVPRRPGARTAVASASAPASQCLLFKNVKVHQVRKQNESTHGSQVRMQAKDVVVEGFPSVGVYDPGVASPVSSQ</sequence>
<evidence type="ECO:0000313" key="3">
    <source>
        <dbReference type="Proteomes" id="UP001058974"/>
    </source>
</evidence>
<dbReference type="AlphaFoldDB" id="A0A9D5BIS6"/>
<protein>
    <submittedName>
        <fullName evidence="2">Uncharacterized protein</fullName>
    </submittedName>
</protein>
<feature type="compositionally biased region" description="Basic and acidic residues" evidence="1">
    <location>
        <begin position="65"/>
        <end position="74"/>
    </location>
</feature>
<name>A0A9D5BIS6_PEA</name>